<proteinExistence type="predicted"/>
<dbReference type="GO" id="GO:0043200">
    <property type="term" value="P:response to amino acid"/>
    <property type="evidence" value="ECO:0007669"/>
    <property type="project" value="TreeGrafter"/>
</dbReference>
<dbReference type="InterPro" id="IPR019887">
    <property type="entry name" value="Tscrpt_reg_AsnC/Lrp_C"/>
</dbReference>
<dbReference type="GO" id="GO:0043565">
    <property type="term" value="F:sequence-specific DNA binding"/>
    <property type="evidence" value="ECO:0007669"/>
    <property type="project" value="InterPro"/>
</dbReference>
<dbReference type="CDD" id="cd00090">
    <property type="entry name" value="HTH_ARSR"/>
    <property type="match status" value="1"/>
</dbReference>
<gene>
    <name evidence="5" type="ORF">PAQ31011_03038</name>
</gene>
<evidence type="ECO:0000256" key="3">
    <source>
        <dbReference type="ARBA" id="ARBA00023163"/>
    </source>
</evidence>
<sequence>MKFNFIPPKSHKNPMTSLTLDDLDLRILGALQLDASISNLELSRRVHASAPTCLRRVRALREAGVIARQIAVVDASKLGPTLTAVVEVSLDRQAAEDYDTFETYICNEPSVTQCYRVSPGPDFVVIAEVQDMAAYDELARRLFKSSANIRNVRTFFSTRRAKFEANAPVVVAHPNTSR</sequence>
<dbReference type="SMART" id="SM00344">
    <property type="entry name" value="HTH_ASNC"/>
    <property type="match status" value="1"/>
</dbReference>
<dbReference type="InterPro" id="IPR036390">
    <property type="entry name" value="WH_DNA-bd_sf"/>
</dbReference>
<dbReference type="AlphaFoldDB" id="A0A5E4W595"/>
<feature type="domain" description="HTH asnC-type" evidence="4">
    <location>
        <begin position="20"/>
        <end position="81"/>
    </location>
</feature>
<keyword evidence="6" id="KW-1185">Reference proteome</keyword>
<protein>
    <submittedName>
        <fullName evidence="5">AsnC family transcriptional regulator</fullName>
    </submittedName>
</protein>
<dbReference type="PANTHER" id="PTHR30154:SF34">
    <property type="entry name" value="TRANSCRIPTIONAL REGULATOR AZLB"/>
    <property type="match status" value="1"/>
</dbReference>
<keyword evidence="1" id="KW-0805">Transcription regulation</keyword>
<reference evidence="5 6" key="1">
    <citation type="submission" date="2019-08" db="EMBL/GenBank/DDBJ databases">
        <authorList>
            <person name="Peeters C."/>
        </authorList>
    </citation>
    <scope>NUCLEOTIDE SEQUENCE [LARGE SCALE GENOMIC DNA]</scope>
    <source>
        <strain evidence="5 6">LMG 31011</strain>
    </source>
</reference>
<evidence type="ECO:0000256" key="1">
    <source>
        <dbReference type="ARBA" id="ARBA00023015"/>
    </source>
</evidence>
<keyword evidence="3" id="KW-0804">Transcription</keyword>
<evidence type="ECO:0000259" key="4">
    <source>
        <dbReference type="PROSITE" id="PS50956"/>
    </source>
</evidence>
<dbReference type="InterPro" id="IPR011008">
    <property type="entry name" value="Dimeric_a/b-barrel"/>
</dbReference>
<dbReference type="GO" id="GO:0005829">
    <property type="term" value="C:cytosol"/>
    <property type="evidence" value="ECO:0007669"/>
    <property type="project" value="TreeGrafter"/>
</dbReference>
<dbReference type="InterPro" id="IPR019888">
    <property type="entry name" value="Tscrpt_reg_AsnC-like"/>
</dbReference>
<keyword evidence="2" id="KW-0238">DNA-binding</keyword>
<dbReference type="EMBL" id="CABPSN010000004">
    <property type="protein sequence ID" value="VVE18764.1"/>
    <property type="molecule type" value="Genomic_DNA"/>
</dbReference>
<dbReference type="Gene3D" id="1.10.10.10">
    <property type="entry name" value="Winged helix-like DNA-binding domain superfamily/Winged helix DNA-binding domain"/>
    <property type="match status" value="1"/>
</dbReference>
<dbReference type="SUPFAM" id="SSF46785">
    <property type="entry name" value="Winged helix' DNA-binding domain"/>
    <property type="match status" value="1"/>
</dbReference>
<dbReference type="Proteomes" id="UP000366819">
    <property type="component" value="Unassembled WGS sequence"/>
</dbReference>
<dbReference type="PROSITE" id="PS50956">
    <property type="entry name" value="HTH_ASNC_2"/>
    <property type="match status" value="1"/>
</dbReference>
<dbReference type="InterPro" id="IPR036388">
    <property type="entry name" value="WH-like_DNA-bd_sf"/>
</dbReference>
<dbReference type="PANTHER" id="PTHR30154">
    <property type="entry name" value="LEUCINE-RESPONSIVE REGULATORY PROTEIN"/>
    <property type="match status" value="1"/>
</dbReference>
<dbReference type="Pfam" id="PF01037">
    <property type="entry name" value="AsnC_trans_reg"/>
    <property type="match status" value="1"/>
</dbReference>
<dbReference type="SUPFAM" id="SSF54909">
    <property type="entry name" value="Dimeric alpha+beta barrel"/>
    <property type="match status" value="1"/>
</dbReference>
<accession>A0A5E4W595</accession>
<dbReference type="GO" id="GO:0006355">
    <property type="term" value="P:regulation of DNA-templated transcription"/>
    <property type="evidence" value="ECO:0007669"/>
    <property type="project" value="UniProtKB-ARBA"/>
</dbReference>
<evidence type="ECO:0000313" key="5">
    <source>
        <dbReference type="EMBL" id="VVE18764.1"/>
    </source>
</evidence>
<dbReference type="InterPro" id="IPR011991">
    <property type="entry name" value="ArsR-like_HTH"/>
</dbReference>
<dbReference type="Pfam" id="PF13412">
    <property type="entry name" value="HTH_24"/>
    <property type="match status" value="1"/>
</dbReference>
<evidence type="ECO:0000313" key="6">
    <source>
        <dbReference type="Proteomes" id="UP000366819"/>
    </source>
</evidence>
<dbReference type="Gene3D" id="3.30.70.920">
    <property type="match status" value="1"/>
</dbReference>
<dbReference type="PRINTS" id="PR00033">
    <property type="entry name" value="HTHASNC"/>
</dbReference>
<evidence type="ECO:0000256" key="2">
    <source>
        <dbReference type="ARBA" id="ARBA00023125"/>
    </source>
</evidence>
<dbReference type="InterPro" id="IPR000485">
    <property type="entry name" value="AsnC-type_HTH_dom"/>
</dbReference>
<organism evidence="5 6">
    <name type="scientific">Pandoraea aquatica</name>
    <dbReference type="NCBI Taxonomy" id="2508290"/>
    <lineage>
        <taxon>Bacteria</taxon>
        <taxon>Pseudomonadati</taxon>
        <taxon>Pseudomonadota</taxon>
        <taxon>Betaproteobacteria</taxon>
        <taxon>Burkholderiales</taxon>
        <taxon>Burkholderiaceae</taxon>
        <taxon>Pandoraea</taxon>
    </lineage>
</organism>
<name>A0A5E4W595_9BURK</name>